<dbReference type="EMBL" id="CP006868">
    <property type="protein sequence ID" value="UXD21808.1"/>
    <property type="molecule type" value="Genomic_DNA"/>
</dbReference>
<reference evidence="2" key="1">
    <citation type="submission" date="2013-11" db="EMBL/GenBank/DDBJ databases">
        <title>Comparative genomics of Ignicoccus.</title>
        <authorList>
            <person name="Podar M."/>
        </authorList>
    </citation>
    <scope>NUCLEOTIDE SEQUENCE</scope>
    <source>
        <strain evidence="2">DSM 13166</strain>
    </source>
</reference>
<evidence type="ECO:0000256" key="1">
    <source>
        <dbReference type="SAM" id="Phobius"/>
    </source>
</evidence>
<name>A0A977KB35_9CREN</name>
<dbReference type="AlphaFoldDB" id="A0A977KB35"/>
<keyword evidence="1" id="KW-1133">Transmembrane helix</keyword>
<keyword evidence="1" id="KW-0472">Membrane</keyword>
<sequence>MALIALNAILIIGFIGIDIAHVTGLIKEFPTILFYENVIYAFIYGAFTAAILGGMNVYPWLTLYSAFVAGRVSRSIISPYGVEKLAMQHVPLLFLLLADAILAALLC</sequence>
<keyword evidence="3" id="KW-1185">Reference proteome</keyword>
<protein>
    <submittedName>
        <fullName evidence="2">Uncharacterized protein</fullName>
    </submittedName>
</protein>
<proteinExistence type="predicted"/>
<gene>
    <name evidence="2" type="ORF">IPA_08375</name>
</gene>
<keyword evidence="1" id="KW-0812">Transmembrane</keyword>
<evidence type="ECO:0000313" key="3">
    <source>
        <dbReference type="Proteomes" id="UP001063698"/>
    </source>
</evidence>
<organism evidence="2 3">
    <name type="scientific">Ignicoccus pacificus DSM 13166</name>
    <dbReference type="NCBI Taxonomy" id="940294"/>
    <lineage>
        <taxon>Archaea</taxon>
        <taxon>Thermoproteota</taxon>
        <taxon>Thermoprotei</taxon>
        <taxon>Desulfurococcales</taxon>
        <taxon>Desulfurococcaceae</taxon>
        <taxon>Ignicoccus</taxon>
    </lineage>
</organism>
<accession>A0A977KB35</accession>
<dbReference type="KEGG" id="ipc:IPA_08375"/>
<feature type="transmembrane region" description="Helical" evidence="1">
    <location>
        <begin position="86"/>
        <end position="106"/>
    </location>
</feature>
<dbReference type="Proteomes" id="UP001063698">
    <property type="component" value="Chromosome"/>
</dbReference>
<feature type="transmembrane region" description="Helical" evidence="1">
    <location>
        <begin position="38"/>
        <end position="61"/>
    </location>
</feature>
<feature type="transmembrane region" description="Helical" evidence="1">
    <location>
        <begin position="6"/>
        <end position="26"/>
    </location>
</feature>
<evidence type="ECO:0000313" key="2">
    <source>
        <dbReference type="EMBL" id="UXD21808.1"/>
    </source>
</evidence>